<dbReference type="Proteomes" id="UP001595547">
    <property type="component" value="Unassembled WGS sequence"/>
</dbReference>
<protein>
    <recommendedName>
        <fullName evidence="3">Transposase</fullName>
    </recommendedName>
</protein>
<reference evidence="2" key="1">
    <citation type="journal article" date="2019" name="Int. J. Syst. Evol. Microbiol.">
        <title>The Global Catalogue of Microorganisms (GCM) 10K type strain sequencing project: providing services to taxonomists for standard genome sequencing and annotation.</title>
        <authorList>
            <consortium name="The Broad Institute Genomics Platform"/>
            <consortium name="The Broad Institute Genome Sequencing Center for Infectious Disease"/>
            <person name="Wu L."/>
            <person name="Ma J."/>
        </authorList>
    </citation>
    <scope>NUCLEOTIDE SEQUENCE [LARGE SCALE GENOMIC DNA]</scope>
    <source>
        <strain evidence="2">KCTC 52039</strain>
    </source>
</reference>
<dbReference type="RefSeq" id="WP_380071186.1">
    <property type="nucleotide sequence ID" value="NZ_JBHRTO010000001.1"/>
</dbReference>
<proteinExistence type="predicted"/>
<evidence type="ECO:0008006" key="3">
    <source>
        <dbReference type="Google" id="ProtNLM"/>
    </source>
</evidence>
<keyword evidence="2" id="KW-1185">Reference proteome</keyword>
<organism evidence="1 2">
    <name type="scientific">Cypionkella sinensis</name>
    <dbReference type="NCBI Taxonomy" id="1756043"/>
    <lineage>
        <taxon>Bacteria</taxon>
        <taxon>Pseudomonadati</taxon>
        <taxon>Pseudomonadota</taxon>
        <taxon>Alphaproteobacteria</taxon>
        <taxon>Rhodobacterales</taxon>
        <taxon>Paracoccaceae</taxon>
        <taxon>Cypionkella</taxon>
    </lineage>
</organism>
<dbReference type="EMBL" id="JBHRTO010000001">
    <property type="protein sequence ID" value="MFC3179546.1"/>
    <property type="molecule type" value="Genomic_DNA"/>
</dbReference>
<accession>A0ABV7IVZ2</accession>
<sequence length="120" mass="13660">MTRNLAARIDRLEAAKRVVPKVLGISVDGTPMWREVMRDGVLHCLPRYEHDEWAERCRYQQAELQEQLRGFAALLGEEDTPDAPAIVGNDRLAPLPAGKKRPRFIEAHGREIDAFTLTRN</sequence>
<name>A0ABV7IVZ2_9RHOB</name>
<gene>
    <name evidence="1" type="ORF">ACFOGH_00955</name>
</gene>
<evidence type="ECO:0000313" key="2">
    <source>
        <dbReference type="Proteomes" id="UP001595547"/>
    </source>
</evidence>
<comment type="caution">
    <text evidence="1">The sequence shown here is derived from an EMBL/GenBank/DDBJ whole genome shotgun (WGS) entry which is preliminary data.</text>
</comment>
<evidence type="ECO:0000313" key="1">
    <source>
        <dbReference type="EMBL" id="MFC3179546.1"/>
    </source>
</evidence>